<dbReference type="PROSITE" id="PS00139">
    <property type="entry name" value="THIOL_PROTEASE_CYS"/>
    <property type="match status" value="1"/>
</dbReference>
<dbReference type="InterPro" id="IPR000668">
    <property type="entry name" value="Peptidase_C1A_C"/>
</dbReference>
<dbReference type="Gene3D" id="3.90.70.10">
    <property type="entry name" value="Cysteine proteinases"/>
    <property type="match status" value="1"/>
</dbReference>
<keyword evidence="3" id="KW-0812">Transmembrane</keyword>
<dbReference type="Pfam" id="PF00112">
    <property type="entry name" value="Peptidase_C1"/>
    <property type="match status" value="1"/>
</dbReference>
<dbReference type="OMA" id="IWGSRND"/>
<reference evidence="7" key="1">
    <citation type="submission" date="2014-09" db="EMBL/GenBank/DDBJ databases">
        <authorList>
            <person name="Sharma Rahul"/>
            <person name="Thines Marco"/>
        </authorList>
    </citation>
    <scope>NUCLEOTIDE SEQUENCE [LARGE SCALE GENOMIC DNA]</scope>
</reference>
<dbReference type="InterPro" id="IPR039417">
    <property type="entry name" value="Peptidase_C1A_papain-like"/>
</dbReference>
<dbReference type="RefSeq" id="XP_024580284.1">
    <property type="nucleotide sequence ID" value="XM_024729959.1"/>
</dbReference>
<evidence type="ECO:0000313" key="7">
    <source>
        <dbReference type="Proteomes" id="UP000054928"/>
    </source>
</evidence>
<feature type="domain" description="Peptidase C1A papain C-terminal" evidence="5">
    <location>
        <begin position="155"/>
        <end position="420"/>
    </location>
</feature>
<dbReference type="GeneID" id="36409254"/>
<dbReference type="PRINTS" id="PR00705">
    <property type="entry name" value="PAPAIN"/>
</dbReference>
<keyword evidence="4" id="KW-0732">Signal</keyword>
<sequence length="480" mass="52871">MTLVRIPLLALLSATIAPLVAHRQDVVTFGTLLSCNDTRCLWADQSGISVTSDLMVTQFLQKEDMATTPNEFRSRLETHVDYLEQVHKHAARRNWTFPYSMGVNTRHLYHDGHRNLLPSHFVKQEHEATQRRQRRKNIKQRNLASSSLGIRETLNWCSMDNPRNQSICTNVKSQNQCGSCWAFAAADAIEMAVVVNADTSPQSLSPQQFLECSSRVMTSTFHYCWAEGGVEGSSWLLPKMIWGSRNDACNGGMTHAAFADAAQLHWSLLSELDLPYNEEETLQESTATLTNACNRSSTSAFASINGWEQVAGPLCDKSRNSIELLKLALQKQPISVAINSGGSFDEYKGGIYTCPNDGDFASSGDINHAIALVGYGSDDTTDFWILKNSYGMSWGEKGFLKLAMDSKINCGLNIFPVIPIGALAGLAHTDVDGGGVIKFIGLSPNSWILIGIAVAAVTFVLTIIGILYAHRQRNVFKNEL</sequence>
<proteinExistence type="inferred from homology"/>
<feature type="transmembrane region" description="Helical" evidence="3">
    <location>
        <begin position="447"/>
        <end position="469"/>
    </location>
</feature>
<dbReference type="GO" id="GO:0008234">
    <property type="term" value="F:cysteine-type peptidase activity"/>
    <property type="evidence" value="ECO:0007669"/>
    <property type="project" value="InterPro"/>
</dbReference>
<dbReference type="InterPro" id="IPR025660">
    <property type="entry name" value="Pept_his_AS"/>
</dbReference>
<feature type="chain" id="PRO_5018628404" evidence="4">
    <location>
        <begin position="22"/>
        <end position="480"/>
    </location>
</feature>
<keyword evidence="7" id="KW-1185">Reference proteome</keyword>
<dbReference type="InterPro" id="IPR013128">
    <property type="entry name" value="Peptidase_C1A"/>
</dbReference>
<dbReference type="SMART" id="SM00645">
    <property type="entry name" value="Pept_C1"/>
    <property type="match status" value="1"/>
</dbReference>
<keyword evidence="3" id="KW-1133">Transmembrane helix</keyword>
<accession>A0A0N7L6C8</accession>
<dbReference type="SUPFAM" id="SSF54001">
    <property type="entry name" value="Cysteine proteinases"/>
    <property type="match status" value="1"/>
</dbReference>
<dbReference type="CDD" id="cd02248">
    <property type="entry name" value="Peptidase_C1A"/>
    <property type="match status" value="1"/>
</dbReference>
<evidence type="ECO:0000259" key="5">
    <source>
        <dbReference type="SMART" id="SM00645"/>
    </source>
</evidence>
<feature type="signal peptide" evidence="4">
    <location>
        <begin position="1"/>
        <end position="21"/>
    </location>
</feature>
<keyword evidence="3" id="KW-0472">Membrane</keyword>
<dbReference type="STRING" id="4781.A0A0N7L6C8"/>
<evidence type="ECO:0000313" key="6">
    <source>
        <dbReference type="EMBL" id="CEG43915.1"/>
    </source>
</evidence>
<dbReference type="AlphaFoldDB" id="A0A0N7L6C8"/>
<dbReference type="Proteomes" id="UP000054928">
    <property type="component" value="Unassembled WGS sequence"/>
</dbReference>
<protein>
    <submittedName>
        <fullName evidence="6">RxLR-like protein</fullName>
    </submittedName>
</protein>
<dbReference type="InterPro" id="IPR000169">
    <property type="entry name" value="Pept_cys_AS"/>
</dbReference>
<dbReference type="PANTHER" id="PTHR12411">
    <property type="entry name" value="CYSTEINE PROTEASE FAMILY C1-RELATED"/>
    <property type="match status" value="1"/>
</dbReference>
<dbReference type="EMBL" id="CCYD01000810">
    <property type="protein sequence ID" value="CEG43915.1"/>
    <property type="molecule type" value="Genomic_DNA"/>
</dbReference>
<comment type="similarity">
    <text evidence="1">Belongs to the peptidase C1 family.</text>
</comment>
<name>A0A0N7L6C8_PLAHL</name>
<evidence type="ECO:0000256" key="3">
    <source>
        <dbReference type="SAM" id="Phobius"/>
    </source>
</evidence>
<dbReference type="OrthoDB" id="65740at2759"/>
<dbReference type="GO" id="GO:0006508">
    <property type="term" value="P:proteolysis"/>
    <property type="evidence" value="ECO:0007669"/>
    <property type="project" value="InterPro"/>
</dbReference>
<evidence type="ECO:0000256" key="1">
    <source>
        <dbReference type="ARBA" id="ARBA00008455"/>
    </source>
</evidence>
<evidence type="ECO:0000256" key="4">
    <source>
        <dbReference type="SAM" id="SignalP"/>
    </source>
</evidence>
<keyword evidence="2" id="KW-0865">Zymogen</keyword>
<dbReference type="PROSITE" id="PS00639">
    <property type="entry name" value="THIOL_PROTEASE_HIS"/>
    <property type="match status" value="1"/>
</dbReference>
<evidence type="ECO:0000256" key="2">
    <source>
        <dbReference type="ARBA" id="ARBA00023145"/>
    </source>
</evidence>
<organism evidence="6 7">
    <name type="scientific">Plasmopara halstedii</name>
    <name type="common">Downy mildew of sunflower</name>
    <dbReference type="NCBI Taxonomy" id="4781"/>
    <lineage>
        <taxon>Eukaryota</taxon>
        <taxon>Sar</taxon>
        <taxon>Stramenopiles</taxon>
        <taxon>Oomycota</taxon>
        <taxon>Peronosporomycetes</taxon>
        <taxon>Peronosporales</taxon>
        <taxon>Peronosporaceae</taxon>
        <taxon>Plasmopara</taxon>
    </lineage>
</organism>
<dbReference type="InterPro" id="IPR038765">
    <property type="entry name" value="Papain-like_cys_pep_sf"/>
</dbReference>